<dbReference type="AlphaFoldDB" id="A0A5J9TRT5"/>
<reference evidence="2 3" key="1">
    <citation type="journal article" date="2019" name="Sci. Rep.">
        <title>A high-quality genome of Eragrostis curvula grass provides insights into Poaceae evolution and supports new strategies to enhance forage quality.</title>
        <authorList>
            <person name="Carballo J."/>
            <person name="Santos B.A.C.M."/>
            <person name="Zappacosta D."/>
            <person name="Garbus I."/>
            <person name="Selva J.P."/>
            <person name="Gallo C.A."/>
            <person name="Diaz A."/>
            <person name="Albertini E."/>
            <person name="Caccamo M."/>
            <person name="Echenique V."/>
        </authorList>
    </citation>
    <scope>NUCLEOTIDE SEQUENCE [LARGE SCALE GENOMIC DNA]</scope>
    <source>
        <strain evidence="3">cv. Victoria</strain>
        <tissue evidence="2">Leaf</tissue>
    </source>
</reference>
<accession>A0A5J9TRT5</accession>
<dbReference type="SUPFAM" id="SSF51430">
    <property type="entry name" value="NAD(P)-linked oxidoreductase"/>
    <property type="match status" value="1"/>
</dbReference>
<protein>
    <recommendedName>
        <fullName evidence="4">NADP-dependent oxidoreductase domain-containing protein</fullName>
    </recommendedName>
</protein>
<feature type="region of interest" description="Disordered" evidence="1">
    <location>
        <begin position="81"/>
        <end position="100"/>
    </location>
</feature>
<dbReference type="EMBL" id="RWGY01000034">
    <property type="protein sequence ID" value="TVU13431.1"/>
    <property type="molecule type" value="Genomic_DNA"/>
</dbReference>
<evidence type="ECO:0000256" key="1">
    <source>
        <dbReference type="SAM" id="MobiDB-lite"/>
    </source>
</evidence>
<dbReference type="InterPro" id="IPR036812">
    <property type="entry name" value="NAD(P)_OxRdtase_dom_sf"/>
</dbReference>
<organism evidence="2 3">
    <name type="scientific">Eragrostis curvula</name>
    <name type="common">weeping love grass</name>
    <dbReference type="NCBI Taxonomy" id="38414"/>
    <lineage>
        <taxon>Eukaryota</taxon>
        <taxon>Viridiplantae</taxon>
        <taxon>Streptophyta</taxon>
        <taxon>Embryophyta</taxon>
        <taxon>Tracheophyta</taxon>
        <taxon>Spermatophyta</taxon>
        <taxon>Magnoliopsida</taxon>
        <taxon>Liliopsida</taxon>
        <taxon>Poales</taxon>
        <taxon>Poaceae</taxon>
        <taxon>PACMAD clade</taxon>
        <taxon>Chloridoideae</taxon>
        <taxon>Eragrostideae</taxon>
        <taxon>Eragrostidinae</taxon>
        <taxon>Eragrostis</taxon>
    </lineage>
</organism>
<keyword evidence="3" id="KW-1185">Reference proteome</keyword>
<comment type="caution">
    <text evidence="2">The sequence shown here is derived from an EMBL/GenBank/DDBJ whole genome shotgun (WGS) entry which is preliminary data.</text>
</comment>
<evidence type="ECO:0000313" key="3">
    <source>
        <dbReference type="Proteomes" id="UP000324897"/>
    </source>
</evidence>
<evidence type="ECO:0008006" key="4">
    <source>
        <dbReference type="Google" id="ProtNLM"/>
    </source>
</evidence>
<dbReference type="OrthoDB" id="1936875at2759"/>
<feature type="non-terminal residue" evidence="2">
    <location>
        <position position="1"/>
    </location>
</feature>
<name>A0A5J9TRT5_9POAL</name>
<feature type="region of interest" description="Disordered" evidence="1">
    <location>
        <begin position="119"/>
        <end position="145"/>
    </location>
</feature>
<evidence type="ECO:0000313" key="2">
    <source>
        <dbReference type="EMBL" id="TVU13431.1"/>
    </source>
</evidence>
<gene>
    <name evidence="2" type="ORF">EJB05_40487</name>
</gene>
<dbReference type="Gramene" id="TVU13431">
    <property type="protein sequence ID" value="TVU13431"/>
    <property type="gene ID" value="EJB05_40487"/>
</dbReference>
<proteinExistence type="predicted"/>
<sequence length="145" mass="16538">MPELGIGIVAYSPLGRGFLSSGPKVIDSPSEQDFRRTGNILKHINKWEGTKCPESNNASHRRTLRGIGHDDLCSLHSFRETVHSSREGQDPTAETLPNAERSLQLQFLQRGRVEAALRRKSAWDSERRRQRHRGVRTEEWWPGEA</sequence>
<dbReference type="Proteomes" id="UP000324897">
    <property type="component" value="Unassembled WGS sequence"/>
</dbReference>